<feature type="compositionally biased region" description="Basic residues" evidence="1">
    <location>
        <begin position="75"/>
        <end position="86"/>
    </location>
</feature>
<dbReference type="RefSeq" id="WP_017758112.1">
    <property type="nucleotide sequence ID" value="NZ_QQAV01000012.1"/>
</dbReference>
<sequence>MNKLTMAFSAGALALAGLAVPALAQASGPSIQAQVYLGGPPPAPAYVPVPAPVYYPPPPRQYYGPPPRYYGPPPHHYHRPPHHRHGWRDSDRDGVPNRYDRRPHNPYRY</sequence>
<evidence type="ECO:0000313" key="3">
    <source>
        <dbReference type="EMBL" id="RDI19572.1"/>
    </source>
</evidence>
<comment type="caution">
    <text evidence="3">The sequence shown here is derived from an EMBL/GenBank/DDBJ whole genome shotgun (WGS) entry which is preliminary data.</text>
</comment>
<keyword evidence="4" id="KW-1185">Reference proteome</keyword>
<dbReference type="EMBL" id="QQAV01000012">
    <property type="protein sequence ID" value="RDI19572.1"/>
    <property type="molecule type" value="Genomic_DNA"/>
</dbReference>
<keyword evidence="2" id="KW-0732">Signal</keyword>
<dbReference type="AlphaFoldDB" id="A0A370F7W1"/>
<feature type="signal peptide" evidence="2">
    <location>
        <begin position="1"/>
        <end position="24"/>
    </location>
</feature>
<feature type="compositionally biased region" description="Pro residues" evidence="1">
    <location>
        <begin position="65"/>
        <end position="74"/>
    </location>
</feature>
<dbReference type="Proteomes" id="UP000255265">
    <property type="component" value="Unassembled WGS sequence"/>
</dbReference>
<protein>
    <submittedName>
        <fullName evidence="3">Uncharacterized protein</fullName>
    </submittedName>
</protein>
<reference evidence="3 4" key="1">
    <citation type="submission" date="2018-07" db="EMBL/GenBank/DDBJ databases">
        <title>Genomic Encyclopedia of Type Strains, Phase IV (KMG-IV): sequencing the most valuable type-strain genomes for metagenomic binning, comparative biology and taxonomic classification.</title>
        <authorList>
            <person name="Goeker M."/>
        </authorList>
    </citation>
    <scope>NUCLEOTIDE SEQUENCE [LARGE SCALE GENOMIC DNA]</scope>
    <source>
        <strain evidence="3 4">DSM 21352</strain>
    </source>
</reference>
<evidence type="ECO:0000256" key="1">
    <source>
        <dbReference type="SAM" id="MobiDB-lite"/>
    </source>
</evidence>
<feature type="region of interest" description="Disordered" evidence="1">
    <location>
        <begin position="65"/>
        <end position="109"/>
    </location>
</feature>
<feature type="compositionally biased region" description="Basic and acidic residues" evidence="1">
    <location>
        <begin position="87"/>
        <end position="103"/>
    </location>
</feature>
<proteinExistence type="predicted"/>
<evidence type="ECO:0000256" key="2">
    <source>
        <dbReference type="SAM" id="SignalP"/>
    </source>
</evidence>
<feature type="chain" id="PRO_5016868411" evidence="2">
    <location>
        <begin position="25"/>
        <end position="109"/>
    </location>
</feature>
<accession>A0A370F7W1</accession>
<gene>
    <name evidence="3" type="ORF">DFR41_11279</name>
</gene>
<evidence type="ECO:0000313" key="4">
    <source>
        <dbReference type="Proteomes" id="UP000255265"/>
    </source>
</evidence>
<organism evidence="3 4">
    <name type="scientific">Pseudacidovorax intermedius</name>
    <dbReference type="NCBI Taxonomy" id="433924"/>
    <lineage>
        <taxon>Bacteria</taxon>
        <taxon>Pseudomonadati</taxon>
        <taxon>Pseudomonadota</taxon>
        <taxon>Betaproteobacteria</taxon>
        <taxon>Burkholderiales</taxon>
        <taxon>Comamonadaceae</taxon>
        <taxon>Pseudacidovorax</taxon>
    </lineage>
</organism>
<name>A0A370F7W1_9BURK</name>